<accession>A0AAU8IG46</accession>
<dbReference type="Gene3D" id="3.30.160.250">
    <property type="match status" value="1"/>
</dbReference>
<evidence type="ECO:0000259" key="1">
    <source>
        <dbReference type="Pfam" id="PF15919"/>
    </source>
</evidence>
<feature type="domain" description="HicB-like antitoxin of toxin-antitoxin system" evidence="1">
    <location>
        <begin position="12"/>
        <end position="125"/>
    </location>
</feature>
<dbReference type="PANTHER" id="PTHR34504">
    <property type="entry name" value="ANTITOXIN HICB"/>
    <property type="match status" value="1"/>
</dbReference>
<dbReference type="Pfam" id="PF15919">
    <property type="entry name" value="HicB_lk_antitox"/>
    <property type="match status" value="1"/>
</dbReference>
<protein>
    <submittedName>
        <fullName evidence="2">Type II toxin-antitoxin system HicB family antitoxin</fullName>
    </submittedName>
</protein>
<proteinExistence type="predicted"/>
<dbReference type="AlphaFoldDB" id="A0AAU8IG46"/>
<dbReference type="SUPFAM" id="SSF143100">
    <property type="entry name" value="TTHA1013/TTHA0281-like"/>
    <property type="match status" value="1"/>
</dbReference>
<dbReference type="PANTHER" id="PTHR34504:SF2">
    <property type="entry name" value="UPF0150 PROTEIN SSL0259"/>
    <property type="match status" value="1"/>
</dbReference>
<organism evidence="2">
    <name type="scientific">Sporolactobacillus sp. Y61</name>
    <dbReference type="NCBI Taxonomy" id="3160863"/>
    <lineage>
        <taxon>Bacteria</taxon>
        <taxon>Bacillati</taxon>
        <taxon>Bacillota</taxon>
        <taxon>Bacilli</taxon>
        <taxon>Bacillales</taxon>
        <taxon>Sporolactobacillaceae</taxon>
        <taxon>Sporolactobacillus</taxon>
    </lineage>
</organism>
<dbReference type="InterPro" id="IPR031807">
    <property type="entry name" value="HicB-like"/>
</dbReference>
<reference evidence="2" key="1">
    <citation type="submission" date="2024-06" db="EMBL/GenBank/DDBJ databases">
        <authorList>
            <person name="Fan A."/>
            <person name="Zhang F.Y."/>
            <person name="Zhang L."/>
        </authorList>
    </citation>
    <scope>NUCLEOTIDE SEQUENCE</scope>
    <source>
        <strain evidence="2">Y61</strain>
    </source>
</reference>
<sequence length="141" mass="15905">MGLKSKYIFPAILTEEEKGYSVQFPDLPGCLPYGSTLEEVQKNAREALALHLYGMDKDGEDIPEASSIRDLKIEKHQCVILVDVLMAPYLQQIFNQSVKKTLTIPKWLDDLAKENNVNYSQVLQSAIKKQVGIEERHSVNG</sequence>
<name>A0AAU8IG46_9BACL</name>
<gene>
    <name evidence="2" type="ORF">ABNN70_01275</name>
</gene>
<dbReference type="InterPro" id="IPR035069">
    <property type="entry name" value="TTHA1013/TTHA0281-like"/>
</dbReference>
<dbReference type="InterPro" id="IPR051404">
    <property type="entry name" value="TA_system_antitoxin"/>
</dbReference>
<dbReference type="RefSeq" id="WP_353948499.1">
    <property type="nucleotide sequence ID" value="NZ_CP159510.1"/>
</dbReference>
<evidence type="ECO:0000313" key="2">
    <source>
        <dbReference type="EMBL" id="XCJ17209.1"/>
    </source>
</evidence>
<dbReference type="EMBL" id="CP159510">
    <property type="protein sequence ID" value="XCJ17209.1"/>
    <property type="molecule type" value="Genomic_DNA"/>
</dbReference>